<evidence type="ECO:0000256" key="1">
    <source>
        <dbReference type="ARBA" id="ARBA00009348"/>
    </source>
</evidence>
<keyword evidence="2" id="KW-1133">Transmembrane helix</keyword>
<proteinExistence type="inferred from homology"/>
<keyword evidence="2" id="KW-0472">Membrane</keyword>
<dbReference type="GO" id="GO:0004308">
    <property type="term" value="F:exo-alpha-sialidase activity"/>
    <property type="evidence" value="ECO:0007669"/>
    <property type="project" value="InterPro"/>
</dbReference>
<dbReference type="GO" id="GO:0009313">
    <property type="term" value="P:oligosaccharide catabolic process"/>
    <property type="evidence" value="ECO:0007669"/>
    <property type="project" value="TreeGrafter"/>
</dbReference>
<feature type="domain" description="Sialidase" evidence="3">
    <location>
        <begin position="129"/>
        <end position="439"/>
    </location>
</feature>
<dbReference type="CDD" id="cd15482">
    <property type="entry name" value="Sialidase_non-viral"/>
    <property type="match status" value="1"/>
</dbReference>
<dbReference type="GO" id="GO:0006689">
    <property type="term" value="P:ganglioside catabolic process"/>
    <property type="evidence" value="ECO:0007669"/>
    <property type="project" value="TreeGrafter"/>
</dbReference>
<dbReference type="Gene3D" id="2.120.10.10">
    <property type="match status" value="1"/>
</dbReference>
<dbReference type="GO" id="GO:0005737">
    <property type="term" value="C:cytoplasm"/>
    <property type="evidence" value="ECO:0007669"/>
    <property type="project" value="TreeGrafter"/>
</dbReference>
<keyword evidence="5" id="KW-1185">Reference proteome</keyword>
<gene>
    <name evidence="4" type="ORF">HOLleu_25941</name>
</gene>
<feature type="transmembrane region" description="Helical" evidence="2">
    <location>
        <begin position="32"/>
        <end position="53"/>
    </location>
</feature>
<evidence type="ECO:0000313" key="4">
    <source>
        <dbReference type="EMBL" id="KAJ8032423.1"/>
    </source>
</evidence>
<keyword evidence="2" id="KW-0812">Transmembrane</keyword>
<dbReference type="InterPro" id="IPR036278">
    <property type="entry name" value="Sialidase_sf"/>
</dbReference>
<dbReference type="PANTHER" id="PTHR10628">
    <property type="entry name" value="SIALIDASE"/>
    <property type="match status" value="1"/>
</dbReference>
<dbReference type="SUPFAM" id="SSF50939">
    <property type="entry name" value="Sialidases"/>
    <property type="match status" value="1"/>
</dbReference>
<sequence>MFKLIQYLAEVIKSGSLYCVDSMSMDRVAMRVHSSTLQFIFLCLGVLVVIVIIRQMSTPLQRTPIRVEIPTTSTPFMQETPWQTNPEIIFTQDYFGYNTSRIPALVHHNGYFLAFCEGRKDTPMDIGRMDIIYRRGTIEDKKVFWGDVQVVASMYGYRLMNPNPIIEKELNIVIVVFIGIPAWLDQFDMIQQGEHSQKVYMVKSFDNGETWSGLRDITDMTIARIEPPISMFAPGPGHGIQLESGRLMFAGNYFVRDENGLNHKPEVNFLNSSNYAVIFWSDDKGMTWELGGGITDPASQENFAPIFANEAMVVEIDDGNICLNCRTLHHDMPRVQAFSKDEGRTFGKSSLSMDLVEPGFKQTENETIPAHAAGCQASLVGFPAPSHHPSQTRRWVLFSNPASAMFREQMSIRLSRDGCATWSVPWTIHSNSSAYSDLTYFETIIKRDSHTQRTQNFALLYEGGYDSPYNHIYFKMFNLEAVLSGIQNSTNSFTHKLKMDSKKTRAPLE</sequence>
<name>A0A9Q1BTJ9_HOLLE</name>
<evidence type="ECO:0000313" key="5">
    <source>
        <dbReference type="Proteomes" id="UP001152320"/>
    </source>
</evidence>
<dbReference type="OrthoDB" id="2739686at2759"/>
<dbReference type="Proteomes" id="UP001152320">
    <property type="component" value="Chromosome 12"/>
</dbReference>
<protein>
    <submittedName>
        <fullName evidence="4">Sialidase-3</fullName>
    </submittedName>
</protein>
<reference evidence="4" key="1">
    <citation type="submission" date="2021-10" db="EMBL/GenBank/DDBJ databases">
        <title>Tropical sea cucumber genome reveals ecological adaptation and Cuvierian tubules defense mechanism.</title>
        <authorList>
            <person name="Chen T."/>
        </authorList>
    </citation>
    <scope>NUCLEOTIDE SEQUENCE</scope>
    <source>
        <strain evidence="4">Nanhai2018</strain>
        <tissue evidence="4">Muscle</tissue>
    </source>
</reference>
<dbReference type="PANTHER" id="PTHR10628:SF30">
    <property type="entry name" value="EXO-ALPHA-SIALIDASE"/>
    <property type="match status" value="1"/>
</dbReference>
<dbReference type="Pfam" id="PF13088">
    <property type="entry name" value="BNR_2"/>
    <property type="match status" value="1"/>
</dbReference>
<dbReference type="InterPro" id="IPR011040">
    <property type="entry name" value="Sialidase"/>
</dbReference>
<dbReference type="AlphaFoldDB" id="A0A9Q1BTJ9"/>
<accession>A0A9Q1BTJ9</accession>
<dbReference type="GO" id="GO:0016020">
    <property type="term" value="C:membrane"/>
    <property type="evidence" value="ECO:0007669"/>
    <property type="project" value="TreeGrafter"/>
</dbReference>
<comment type="similarity">
    <text evidence="1">Belongs to the glycosyl hydrolase 33 family.</text>
</comment>
<dbReference type="InterPro" id="IPR026856">
    <property type="entry name" value="Sialidase_fam"/>
</dbReference>
<organism evidence="4 5">
    <name type="scientific">Holothuria leucospilota</name>
    <name type="common">Black long sea cucumber</name>
    <name type="synonym">Mertensiothuria leucospilota</name>
    <dbReference type="NCBI Taxonomy" id="206669"/>
    <lineage>
        <taxon>Eukaryota</taxon>
        <taxon>Metazoa</taxon>
        <taxon>Echinodermata</taxon>
        <taxon>Eleutherozoa</taxon>
        <taxon>Echinozoa</taxon>
        <taxon>Holothuroidea</taxon>
        <taxon>Aspidochirotacea</taxon>
        <taxon>Aspidochirotida</taxon>
        <taxon>Holothuriidae</taxon>
        <taxon>Holothuria</taxon>
    </lineage>
</organism>
<dbReference type="EMBL" id="JAIZAY010000012">
    <property type="protein sequence ID" value="KAJ8032423.1"/>
    <property type="molecule type" value="Genomic_DNA"/>
</dbReference>
<evidence type="ECO:0000259" key="3">
    <source>
        <dbReference type="Pfam" id="PF13088"/>
    </source>
</evidence>
<comment type="caution">
    <text evidence="4">The sequence shown here is derived from an EMBL/GenBank/DDBJ whole genome shotgun (WGS) entry which is preliminary data.</text>
</comment>
<evidence type="ECO:0000256" key="2">
    <source>
        <dbReference type="SAM" id="Phobius"/>
    </source>
</evidence>